<evidence type="ECO:0000256" key="5">
    <source>
        <dbReference type="ARBA" id="ARBA00022692"/>
    </source>
</evidence>
<evidence type="ECO:0000256" key="9">
    <source>
        <dbReference type="ARBA" id="ARBA00023136"/>
    </source>
</evidence>
<evidence type="ECO:0008006" key="14">
    <source>
        <dbReference type="Google" id="ProtNLM"/>
    </source>
</evidence>
<accession>A0A8R1HT12</accession>
<keyword evidence="9 11" id="KW-0472">Membrane</keyword>
<evidence type="ECO:0000256" key="1">
    <source>
        <dbReference type="ARBA" id="ARBA00004477"/>
    </source>
</evidence>
<sequence length="631" mass="70345">MFNARAEAAARPAAARPAARFDSLAGMESLVNNVPASTPCLFFNLAQFITVFFYFRSFVAEKYAEYFPAKSIKTAELPPEDNYLLVCHPHGIIPMGIWASFALNGTGIFEKFPGISFKLATLGSNFKIPMRREICLLHGCIDCSKESLEHLLNKEKSTGNAVVLSVGGAAEALDAHPGTHNLTLKSRKGFVKEALVTGASIVPVYSFGENDVFTQVSNKEGSYLRKIQELIKSLTGVAIPLFNGRGLFQHNFGIFPRRRPITTVVGAPIKLEKTENPSREEVEKWHNVYCEKLTELFEAHKVESVKCCDFLLNCDKNIIILHIDLVQLLVLFSNNISILVMPSILGIDWNDIRAPWNKKVSFLAMVFECLSLHPLLSTFPLLPLFLLNCFLWPFYVGWFLYDRKTPMKGGYDAKWFRNLPLAKWYSAYWPANSRKTADLPATENYLLACHPHGFFPFGAWSSFALNGTGLFEKFPGIRFNIATLGVNFNVPLRREICLLHGCIDCSKDSLEFALDKCGSKGNAVVLFVGGAAEALDAHPGTHVLILNSRKGFIREALKTGTNLVPVYTFGENEVFQMYPNPEGSVVRRAQNFLKNALGLAFPLLNGRGFFQRLLAKRRRQAASPLNGAHCQ</sequence>
<dbReference type="PANTHER" id="PTHR12317:SF6">
    <property type="entry name" value="ACYLTRANSFERASE"/>
    <property type="match status" value="1"/>
</dbReference>
<keyword evidence="6" id="KW-0256">Endoplasmic reticulum</keyword>
<feature type="transmembrane region" description="Helical" evidence="11">
    <location>
        <begin position="325"/>
        <end position="347"/>
    </location>
</feature>
<name>A0A8R1HT12_CAEJA</name>
<evidence type="ECO:0000313" key="13">
    <source>
        <dbReference type="Proteomes" id="UP000005237"/>
    </source>
</evidence>
<feature type="transmembrane region" description="Helical" evidence="11">
    <location>
        <begin position="382"/>
        <end position="401"/>
    </location>
</feature>
<dbReference type="PANTHER" id="PTHR12317">
    <property type="entry name" value="DIACYLGLYCEROL O-ACYLTRANSFERASE"/>
    <property type="match status" value="1"/>
</dbReference>
<evidence type="ECO:0000256" key="7">
    <source>
        <dbReference type="ARBA" id="ARBA00022989"/>
    </source>
</evidence>
<protein>
    <recommendedName>
        <fullName evidence="14">Acyltransferase</fullName>
    </recommendedName>
</protein>
<dbReference type="CDD" id="cd07987">
    <property type="entry name" value="LPLAT_MGAT-like"/>
    <property type="match status" value="2"/>
</dbReference>
<keyword evidence="8" id="KW-0443">Lipid metabolism</keyword>
<evidence type="ECO:0000256" key="6">
    <source>
        <dbReference type="ARBA" id="ARBA00022824"/>
    </source>
</evidence>
<reference evidence="12" key="2">
    <citation type="submission" date="2022-06" db="UniProtKB">
        <authorList>
            <consortium name="EnsemblMetazoa"/>
        </authorList>
    </citation>
    <scope>IDENTIFICATION</scope>
    <source>
        <strain evidence="12">DF5081</strain>
    </source>
</reference>
<evidence type="ECO:0000256" key="10">
    <source>
        <dbReference type="ARBA" id="ARBA00023315"/>
    </source>
</evidence>
<comment type="subcellular location">
    <subcellularLocation>
        <location evidence="1">Endoplasmic reticulum membrane</location>
        <topology evidence="1">Multi-pass membrane protein</topology>
    </subcellularLocation>
</comment>
<dbReference type="EnsemblMetazoa" id="CJA08969.1">
    <property type="protein sequence ID" value="CJA08969.1"/>
    <property type="gene ID" value="WBGene00128174"/>
</dbReference>
<dbReference type="GO" id="GO:0005789">
    <property type="term" value="C:endoplasmic reticulum membrane"/>
    <property type="evidence" value="ECO:0007669"/>
    <property type="project" value="UniProtKB-SubCell"/>
</dbReference>
<keyword evidence="4" id="KW-0808">Transferase</keyword>
<evidence type="ECO:0000256" key="3">
    <source>
        <dbReference type="ARBA" id="ARBA00022516"/>
    </source>
</evidence>
<dbReference type="GO" id="GO:0019432">
    <property type="term" value="P:triglyceride biosynthetic process"/>
    <property type="evidence" value="ECO:0007669"/>
    <property type="project" value="TreeGrafter"/>
</dbReference>
<dbReference type="Pfam" id="PF03982">
    <property type="entry name" value="DAGAT"/>
    <property type="match status" value="2"/>
</dbReference>
<dbReference type="AlphaFoldDB" id="A0A8R1HT12"/>
<comment type="similarity">
    <text evidence="2">Belongs to the diacylglycerol acyltransferase family.</text>
</comment>
<keyword evidence="10" id="KW-0012">Acyltransferase</keyword>
<keyword evidence="7 11" id="KW-1133">Transmembrane helix</keyword>
<dbReference type="GO" id="GO:0004144">
    <property type="term" value="F:diacylglycerol O-acyltransferase activity"/>
    <property type="evidence" value="ECO:0007669"/>
    <property type="project" value="TreeGrafter"/>
</dbReference>
<proteinExistence type="inferred from homology"/>
<reference evidence="13" key="1">
    <citation type="submission" date="2010-08" db="EMBL/GenBank/DDBJ databases">
        <authorList>
            <consortium name="Caenorhabditis japonica Sequencing Consortium"/>
            <person name="Wilson R.K."/>
        </authorList>
    </citation>
    <scope>NUCLEOTIDE SEQUENCE [LARGE SCALE GENOMIC DNA]</scope>
    <source>
        <strain evidence="13">DF5081</strain>
    </source>
</reference>
<organism evidence="12 13">
    <name type="scientific">Caenorhabditis japonica</name>
    <dbReference type="NCBI Taxonomy" id="281687"/>
    <lineage>
        <taxon>Eukaryota</taxon>
        <taxon>Metazoa</taxon>
        <taxon>Ecdysozoa</taxon>
        <taxon>Nematoda</taxon>
        <taxon>Chromadorea</taxon>
        <taxon>Rhabditida</taxon>
        <taxon>Rhabditina</taxon>
        <taxon>Rhabditomorpha</taxon>
        <taxon>Rhabditoidea</taxon>
        <taxon>Rhabditidae</taxon>
        <taxon>Peloderinae</taxon>
        <taxon>Caenorhabditis</taxon>
    </lineage>
</organism>
<evidence type="ECO:0000256" key="4">
    <source>
        <dbReference type="ARBA" id="ARBA00022679"/>
    </source>
</evidence>
<dbReference type="InterPro" id="IPR007130">
    <property type="entry name" value="DAGAT"/>
</dbReference>
<keyword evidence="13" id="KW-1185">Reference proteome</keyword>
<dbReference type="Proteomes" id="UP000005237">
    <property type="component" value="Unassembled WGS sequence"/>
</dbReference>
<keyword evidence="3" id="KW-0444">Lipid biosynthesis</keyword>
<evidence type="ECO:0000256" key="8">
    <source>
        <dbReference type="ARBA" id="ARBA00023098"/>
    </source>
</evidence>
<keyword evidence="5 11" id="KW-0812">Transmembrane</keyword>
<evidence type="ECO:0000256" key="2">
    <source>
        <dbReference type="ARBA" id="ARBA00005420"/>
    </source>
</evidence>
<evidence type="ECO:0000313" key="12">
    <source>
        <dbReference type="EnsemblMetazoa" id="CJA08969.1"/>
    </source>
</evidence>
<evidence type="ECO:0000256" key="11">
    <source>
        <dbReference type="SAM" id="Phobius"/>
    </source>
</evidence>